<feature type="compositionally biased region" description="Low complexity" evidence="8">
    <location>
        <begin position="37"/>
        <end position="49"/>
    </location>
</feature>
<feature type="domain" description="Protein kinase" evidence="9">
    <location>
        <begin position="225"/>
        <end position="541"/>
    </location>
</feature>
<reference evidence="10 11" key="1">
    <citation type="submission" date="2018-10" db="EMBL/GenBank/DDBJ databases">
        <authorList>
            <consortium name="Pathogen Informatics"/>
        </authorList>
    </citation>
    <scope>NUCLEOTIDE SEQUENCE [LARGE SCALE GENOMIC DNA]</scope>
</reference>
<organism evidence="10 11">
    <name type="scientific">Mesocestoides corti</name>
    <name type="common">Flatworm</name>
    <dbReference type="NCBI Taxonomy" id="53468"/>
    <lineage>
        <taxon>Eukaryota</taxon>
        <taxon>Metazoa</taxon>
        <taxon>Spiralia</taxon>
        <taxon>Lophotrochozoa</taxon>
        <taxon>Platyhelminthes</taxon>
        <taxon>Cestoda</taxon>
        <taxon>Eucestoda</taxon>
        <taxon>Cyclophyllidea</taxon>
        <taxon>Mesocestoididae</taxon>
        <taxon>Mesocestoides</taxon>
    </lineage>
</organism>
<dbReference type="InterPro" id="IPR051175">
    <property type="entry name" value="CLK_kinases"/>
</dbReference>
<evidence type="ECO:0000256" key="1">
    <source>
        <dbReference type="ARBA" id="ARBA00022527"/>
    </source>
</evidence>
<dbReference type="SMART" id="SM00220">
    <property type="entry name" value="S_TKc"/>
    <property type="match status" value="1"/>
</dbReference>
<feature type="compositionally biased region" description="Basic and acidic residues" evidence="8">
    <location>
        <begin position="144"/>
        <end position="163"/>
    </location>
</feature>
<evidence type="ECO:0000256" key="6">
    <source>
        <dbReference type="ARBA" id="ARBA00037966"/>
    </source>
</evidence>
<dbReference type="PROSITE" id="PS50011">
    <property type="entry name" value="PROTEIN_KINASE_DOM"/>
    <property type="match status" value="1"/>
</dbReference>
<keyword evidence="11" id="KW-1185">Reference proteome</keyword>
<dbReference type="PROSITE" id="PS00107">
    <property type="entry name" value="PROTEIN_KINASE_ATP"/>
    <property type="match status" value="1"/>
</dbReference>
<evidence type="ECO:0000256" key="8">
    <source>
        <dbReference type="SAM" id="MobiDB-lite"/>
    </source>
</evidence>
<dbReference type="CDD" id="cd14134">
    <property type="entry name" value="PKc_CLK"/>
    <property type="match status" value="1"/>
</dbReference>
<dbReference type="PANTHER" id="PTHR45646:SF11">
    <property type="entry name" value="SERINE_THREONINE-PROTEIN KINASE DOA"/>
    <property type="match status" value="1"/>
</dbReference>
<dbReference type="AlphaFoldDB" id="A0A0R3UEC4"/>
<evidence type="ECO:0000256" key="3">
    <source>
        <dbReference type="ARBA" id="ARBA00022741"/>
    </source>
</evidence>
<accession>A0A0R3UEC4</accession>
<evidence type="ECO:0000256" key="4">
    <source>
        <dbReference type="ARBA" id="ARBA00022777"/>
    </source>
</evidence>
<dbReference type="GO" id="GO:0005634">
    <property type="term" value="C:nucleus"/>
    <property type="evidence" value="ECO:0007669"/>
    <property type="project" value="TreeGrafter"/>
</dbReference>
<sequence>MDGCSQMHGHRCRSNSNHRCCYDFRFRAGSAHDVSDSSKSYSLSSSVSSNKKRKYSSSDSKNDSSGYGCSQPNKRECEKLSKSQVRVGASSCLERHRPSSRALSPRKCRRLGAAVINGRDNHLADANASSPVVRFLNGGPESHGSVERFRDRDRSISHGHDFSKSSVYKRKHGDSSHRSTSHPSHKRKRQRRSKERAKRKESHEHHKRDKTQAVVPVGEVIKRRFEVRKVLGEGSFGQVLECLDLHTQSRVAVKALKRLEDYQEAAKHEVDVLDAISKADRSLRSNCIETIDFFEWHRHYYIVFPLLSASVFNLLEQNDYEPYPIEHAIAITQQLCEAVTFMHKMRICHTDLKPENIMFVSPDFNEIYNEKRGRTIRVARDPSVKVIDFGSAVTEGERHPTTIQTRHYRAPEVVLECGWSYSADVWSIGCILYELVTGQCLFMTHDNLEHLAMMERFLGPLPKHMVRSSRKRRYFRRGRLDWDADSADGRYVRRHVKPLGNLWLSTDDLTTRLAFDLVRELLTYDPDVRISSREALEHPLFQ</sequence>
<evidence type="ECO:0000259" key="9">
    <source>
        <dbReference type="PROSITE" id="PS50011"/>
    </source>
</evidence>
<proteinExistence type="inferred from homology"/>
<keyword evidence="4" id="KW-0418">Kinase</keyword>
<feature type="compositionally biased region" description="Basic residues" evidence="8">
    <location>
        <begin position="179"/>
        <end position="209"/>
    </location>
</feature>
<comment type="similarity">
    <text evidence="6">Belongs to the protein kinase superfamily. CMGC Ser/Thr protein kinase family. Lammer subfamily.</text>
</comment>
<dbReference type="PROSITE" id="PS00108">
    <property type="entry name" value="PROTEIN_KINASE_ST"/>
    <property type="match status" value="1"/>
</dbReference>
<protein>
    <recommendedName>
        <fullName evidence="9">Protein kinase domain-containing protein</fullName>
    </recommendedName>
</protein>
<feature type="region of interest" description="Disordered" evidence="8">
    <location>
        <begin position="32"/>
        <end position="74"/>
    </location>
</feature>
<dbReference type="GO" id="GO:0005524">
    <property type="term" value="F:ATP binding"/>
    <property type="evidence" value="ECO:0007669"/>
    <property type="project" value="UniProtKB-UniRule"/>
</dbReference>
<evidence type="ECO:0000256" key="5">
    <source>
        <dbReference type="ARBA" id="ARBA00022840"/>
    </source>
</evidence>
<dbReference type="Gene3D" id="3.30.200.20">
    <property type="entry name" value="Phosphorylase Kinase, domain 1"/>
    <property type="match status" value="1"/>
</dbReference>
<evidence type="ECO:0000256" key="7">
    <source>
        <dbReference type="PROSITE-ProRule" id="PRU10141"/>
    </source>
</evidence>
<dbReference type="EMBL" id="UXSR01005190">
    <property type="protein sequence ID" value="VDD79333.1"/>
    <property type="molecule type" value="Genomic_DNA"/>
</dbReference>
<feature type="binding site" evidence="7">
    <location>
        <position position="254"/>
    </location>
    <ligand>
        <name>ATP</name>
        <dbReference type="ChEBI" id="CHEBI:30616"/>
    </ligand>
</feature>
<evidence type="ECO:0000256" key="2">
    <source>
        <dbReference type="ARBA" id="ARBA00022679"/>
    </source>
</evidence>
<dbReference type="InterPro" id="IPR011009">
    <property type="entry name" value="Kinase-like_dom_sf"/>
</dbReference>
<dbReference type="Gene3D" id="1.10.510.10">
    <property type="entry name" value="Transferase(Phosphotransferase) domain 1"/>
    <property type="match status" value="1"/>
</dbReference>
<evidence type="ECO:0000313" key="10">
    <source>
        <dbReference type="EMBL" id="VDD79333.1"/>
    </source>
</evidence>
<keyword evidence="2" id="KW-0808">Transferase</keyword>
<keyword evidence="5 7" id="KW-0067">ATP-binding</keyword>
<keyword evidence="1" id="KW-0723">Serine/threonine-protein kinase</keyword>
<gene>
    <name evidence="10" type="ORF">MCOS_LOCUS5336</name>
</gene>
<dbReference type="GO" id="GO:0043484">
    <property type="term" value="P:regulation of RNA splicing"/>
    <property type="evidence" value="ECO:0007669"/>
    <property type="project" value="TreeGrafter"/>
</dbReference>
<dbReference type="InterPro" id="IPR000719">
    <property type="entry name" value="Prot_kinase_dom"/>
</dbReference>
<keyword evidence="3 7" id="KW-0547">Nucleotide-binding</keyword>
<dbReference type="GO" id="GO:0004674">
    <property type="term" value="F:protein serine/threonine kinase activity"/>
    <property type="evidence" value="ECO:0007669"/>
    <property type="project" value="UniProtKB-KW"/>
</dbReference>
<dbReference type="SUPFAM" id="SSF56112">
    <property type="entry name" value="Protein kinase-like (PK-like)"/>
    <property type="match status" value="1"/>
</dbReference>
<name>A0A0R3UEC4_MESCO</name>
<feature type="region of interest" description="Disordered" evidence="8">
    <location>
        <begin position="132"/>
        <end position="213"/>
    </location>
</feature>
<evidence type="ECO:0000313" key="11">
    <source>
        <dbReference type="Proteomes" id="UP000267029"/>
    </source>
</evidence>
<dbReference type="InterPro" id="IPR017441">
    <property type="entry name" value="Protein_kinase_ATP_BS"/>
</dbReference>
<dbReference type="OrthoDB" id="283111at2759"/>
<dbReference type="Pfam" id="PF00069">
    <property type="entry name" value="Pkinase"/>
    <property type="match status" value="1"/>
</dbReference>
<dbReference type="PANTHER" id="PTHR45646">
    <property type="entry name" value="SERINE/THREONINE-PROTEIN KINASE DOA-RELATED"/>
    <property type="match status" value="1"/>
</dbReference>
<dbReference type="STRING" id="53468.A0A0R3UEC4"/>
<dbReference type="Proteomes" id="UP000267029">
    <property type="component" value="Unassembled WGS sequence"/>
</dbReference>
<dbReference type="InterPro" id="IPR008271">
    <property type="entry name" value="Ser/Thr_kinase_AS"/>
</dbReference>